<sequence>MRQIQYPGPCSQQAYLTAISRLRTGDTIRHHVCRHKAAQVTTAVKVCTPARKCPGSQQVTQAQSGNKPSILQYVVVFVLHLKAIVECCLWKLSVNKAASLTPEELKDYRQTFDMFDKDRSGGVSLKELGDILKATGLDVSSEQLSRLISKYDTNGDGDIDFEEFTRLITESEVAAAVAGARIFKAIDTDGSGSVSASELRTALDKRGVGLTEGQLQQMISLPMGFEDTRMLSVSVT</sequence>
<dbReference type="PANTHER" id="PTHR23048:SF59">
    <property type="entry name" value="EF-HAND SUPERFAMILY PROTEIN"/>
    <property type="match status" value="1"/>
</dbReference>
<gene>
    <name evidence="4" type="ORF">C0Q70_14440</name>
</gene>
<dbReference type="Gene3D" id="1.10.238.10">
    <property type="entry name" value="EF-hand"/>
    <property type="match status" value="2"/>
</dbReference>
<keyword evidence="5" id="KW-1185">Reference proteome</keyword>
<dbReference type="Pfam" id="PF13499">
    <property type="entry name" value="EF-hand_7"/>
    <property type="match status" value="1"/>
</dbReference>
<dbReference type="CDD" id="cd00051">
    <property type="entry name" value="EFh"/>
    <property type="match status" value="1"/>
</dbReference>
<dbReference type="Pfam" id="PF13405">
    <property type="entry name" value="EF-hand_6"/>
    <property type="match status" value="1"/>
</dbReference>
<dbReference type="EMBL" id="PZQS01000008">
    <property type="protein sequence ID" value="PVD26762.1"/>
    <property type="molecule type" value="Genomic_DNA"/>
</dbReference>
<dbReference type="InterPro" id="IPR018247">
    <property type="entry name" value="EF_Hand_1_Ca_BS"/>
</dbReference>
<dbReference type="InterPro" id="IPR011992">
    <property type="entry name" value="EF-hand-dom_pair"/>
</dbReference>
<dbReference type="GO" id="GO:0016460">
    <property type="term" value="C:myosin II complex"/>
    <property type="evidence" value="ECO:0007669"/>
    <property type="project" value="TreeGrafter"/>
</dbReference>
<feature type="domain" description="EF-hand" evidence="3">
    <location>
        <begin position="103"/>
        <end position="138"/>
    </location>
</feature>
<dbReference type="SUPFAM" id="SSF47473">
    <property type="entry name" value="EF-hand"/>
    <property type="match status" value="1"/>
</dbReference>
<evidence type="ECO:0000256" key="2">
    <source>
        <dbReference type="ARBA" id="ARBA00022837"/>
    </source>
</evidence>
<keyword evidence="1" id="KW-0677">Repeat</keyword>
<comment type="caution">
    <text evidence="4">The sequence shown here is derived from an EMBL/GenBank/DDBJ whole genome shotgun (WGS) entry which is preliminary data.</text>
</comment>
<dbReference type="FunFam" id="1.10.238.10:FF:000178">
    <property type="entry name" value="Calmodulin-2 A"/>
    <property type="match status" value="1"/>
</dbReference>
<dbReference type="AlphaFoldDB" id="A0A2T7P021"/>
<dbReference type="PANTHER" id="PTHR23048">
    <property type="entry name" value="MYOSIN LIGHT CHAIN 1, 3"/>
    <property type="match status" value="1"/>
</dbReference>
<evidence type="ECO:0000259" key="3">
    <source>
        <dbReference type="PROSITE" id="PS50222"/>
    </source>
</evidence>
<dbReference type="Proteomes" id="UP000245119">
    <property type="component" value="Linkage Group LG8"/>
</dbReference>
<evidence type="ECO:0000256" key="1">
    <source>
        <dbReference type="ARBA" id="ARBA00022737"/>
    </source>
</evidence>
<dbReference type="InterPro" id="IPR002048">
    <property type="entry name" value="EF_hand_dom"/>
</dbReference>
<feature type="domain" description="EF-hand" evidence="3">
    <location>
        <begin position="181"/>
        <end position="209"/>
    </location>
</feature>
<dbReference type="InterPro" id="IPR050230">
    <property type="entry name" value="CALM/Myosin/TropC-like"/>
</dbReference>
<name>A0A2T7P021_POMCA</name>
<dbReference type="OrthoDB" id="26525at2759"/>
<dbReference type="GO" id="GO:0005509">
    <property type="term" value="F:calcium ion binding"/>
    <property type="evidence" value="ECO:0007669"/>
    <property type="project" value="InterPro"/>
</dbReference>
<dbReference type="PROSITE" id="PS50222">
    <property type="entry name" value="EF_HAND_2"/>
    <property type="match status" value="3"/>
</dbReference>
<evidence type="ECO:0000313" key="5">
    <source>
        <dbReference type="Proteomes" id="UP000245119"/>
    </source>
</evidence>
<evidence type="ECO:0000313" key="4">
    <source>
        <dbReference type="EMBL" id="PVD26762.1"/>
    </source>
</evidence>
<dbReference type="PROSITE" id="PS00018">
    <property type="entry name" value="EF_HAND_1"/>
    <property type="match status" value="2"/>
</dbReference>
<protein>
    <recommendedName>
        <fullName evidence="3">EF-hand domain-containing protein</fullName>
    </recommendedName>
</protein>
<organism evidence="4 5">
    <name type="scientific">Pomacea canaliculata</name>
    <name type="common">Golden apple snail</name>
    <dbReference type="NCBI Taxonomy" id="400727"/>
    <lineage>
        <taxon>Eukaryota</taxon>
        <taxon>Metazoa</taxon>
        <taxon>Spiralia</taxon>
        <taxon>Lophotrochozoa</taxon>
        <taxon>Mollusca</taxon>
        <taxon>Gastropoda</taxon>
        <taxon>Caenogastropoda</taxon>
        <taxon>Architaenioglossa</taxon>
        <taxon>Ampullarioidea</taxon>
        <taxon>Ampullariidae</taxon>
        <taxon>Pomacea</taxon>
    </lineage>
</organism>
<dbReference type="STRING" id="400727.A0A2T7P021"/>
<feature type="domain" description="EF-hand" evidence="3">
    <location>
        <begin position="139"/>
        <end position="174"/>
    </location>
</feature>
<dbReference type="SMART" id="SM00054">
    <property type="entry name" value="EFh"/>
    <property type="match status" value="3"/>
</dbReference>
<keyword evidence="2" id="KW-0106">Calcium</keyword>
<accession>A0A2T7P021</accession>
<proteinExistence type="predicted"/>
<reference evidence="4 5" key="1">
    <citation type="submission" date="2018-04" db="EMBL/GenBank/DDBJ databases">
        <title>The genome of golden apple snail Pomacea canaliculata provides insight into stress tolerance and invasive adaptation.</title>
        <authorList>
            <person name="Liu C."/>
            <person name="Liu B."/>
            <person name="Ren Y."/>
            <person name="Zhang Y."/>
            <person name="Wang H."/>
            <person name="Li S."/>
            <person name="Jiang F."/>
            <person name="Yin L."/>
            <person name="Zhang G."/>
            <person name="Qian W."/>
            <person name="Fan W."/>
        </authorList>
    </citation>
    <scope>NUCLEOTIDE SEQUENCE [LARGE SCALE GENOMIC DNA]</scope>
    <source>
        <strain evidence="4">SZHN2017</strain>
        <tissue evidence="4">Muscle</tissue>
    </source>
</reference>